<dbReference type="EMBL" id="MU150331">
    <property type="protein sequence ID" value="KAF9458779.1"/>
    <property type="molecule type" value="Genomic_DNA"/>
</dbReference>
<protein>
    <submittedName>
        <fullName evidence="2">Uncharacterized protein</fullName>
    </submittedName>
</protein>
<keyword evidence="3" id="KW-1185">Reference proteome</keyword>
<dbReference type="AlphaFoldDB" id="A0A9P5XXB9"/>
<feature type="region of interest" description="Disordered" evidence="1">
    <location>
        <begin position="364"/>
        <end position="467"/>
    </location>
</feature>
<reference evidence="2" key="1">
    <citation type="submission" date="2020-11" db="EMBL/GenBank/DDBJ databases">
        <authorList>
            <consortium name="DOE Joint Genome Institute"/>
            <person name="Ahrendt S."/>
            <person name="Riley R."/>
            <person name="Andreopoulos W."/>
            <person name="Labutti K."/>
            <person name="Pangilinan J."/>
            <person name="Ruiz-Duenas F.J."/>
            <person name="Barrasa J.M."/>
            <person name="Sanchez-Garcia M."/>
            <person name="Camarero S."/>
            <person name="Miyauchi S."/>
            <person name="Serrano A."/>
            <person name="Linde D."/>
            <person name="Babiker R."/>
            <person name="Drula E."/>
            <person name="Ayuso-Fernandez I."/>
            <person name="Pacheco R."/>
            <person name="Padilla G."/>
            <person name="Ferreira P."/>
            <person name="Barriuso J."/>
            <person name="Kellner H."/>
            <person name="Castanera R."/>
            <person name="Alfaro M."/>
            <person name="Ramirez L."/>
            <person name="Pisabarro A.G."/>
            <person name="Kuo A."/>
            <person name="Tritt A."/>
            <person name="Lipzen A."/>
            <person name="He G."/>
            <person name="Yan M."/>
            <person name="Ng V."/>
            <person name="Cullen D."/>
            <person name="Martin F."/>
            <person name="Rosso M.-N."/>
            <person name="Henrissat B."/>
            <person name="Hibbett D."/>
            <person name="Martinez A.T."/>
            <person name="Grigoriev I.V."/>
        </authorList>
    </citation>
    <scope>NUCLEOTIDE SEQUENCE</scope>
    <source>
        <strain evidence="2">CBS 247.69</strain>
    </source>
</reference>
<evidence type="ECO:0000313" key="3">
    <source>
        <dbReference type="Proteomes" id="UP000807353"/>
    </source>
</evidence>
<comment type="caution">
    <text evidence="2">The sequence shown here is derived from an EMBL/GenBank/DDBJ whole genome shotgun (WGS) entry which is preliminary data.</text>
</comment>
<feature type="compositionally biased region" description="Pro residues" evidence="1">
    <location>
        <begin position="431"/>
        <end position="450"/>
    </location>
</feature>
<proteinExistence type="predicted"/>
<accession>A0A9P5XXB9</accession>
<sequence length="585" mass="63384">MAPPNHTTPEQCEWLISLLPKFLEHQQEKNILDFWSMLDHTWFTRWPEPGVTEAELQPMEHPSQKIAAEGLKKQNSYLRNWFNNSPVHIQPQPKTEKVKPMVSAEILGKDMPKKEHLGVVKMLTCAAFDAEPMEVRDAFYAQASLLKAENAARSSIESVAYVLDSFICDLAVRTGWSFSVMGGGPDPVNGGRIQTISFHEGQNCLGASFKKAHVSFDESVLKPYIEFINQVYPPETCSAHTLPSKKLNGQLYAFEDGAAENHINDSSMETEVNGFGAQKMSQAGSLEGTGDAPALESVQGIPQGIMDTTERPAHSMDKNDMSHIDPVLRPPHHPSNILDNISVTVEHTPQTVVESTVPPNINVPIISPLPAGSPPSSPSASNPTTPISPPLPNLPPSPPRIVTLNPFPPLPLDIPPAGSLPGLSTASLLSPPSPLNTPQTPPLPSPPTPPETRASAKGLGLRKRPGVLSPSKLQKVVERALLDENTMVADNSEAWSAEVIKAVKSADHKAEKKAKKIVKTVTKASLAKTTKRNVVVATSVTPALLDSGRPQRTRKVAASKEVVPLTAIDNEEVENTRPTKKCQVQ</sequence>
<evidence type="ECO:0000313" key="2">
    <source>
        <dbReference type="EMBL" id="KAF9458779.1"/>
    </source>
</evidence>
<organism evidence="2 3">
    <name type="scientific">Collybia nuda</name>
    <dbReference type="NCBI Taxonomy" id="64659"/>
    <lineage>
        <taxon>Eukaryota</taxon>
        <taxon>Fungi</taxon>
        <taxon>Dikarya</taxon>
        <taxon>Basidiomycota</taxon>
        <taxon>Agaricomycotina</taxon>
        <taxon>Agaricomycetes</taxon>
        <taxon>Agaricomycetidae</taxon>
        <taxon>Agaricales</taxon>
        <taxon>Tricholomatineae</taxon>
        <taxon>Clitocybaceae</taxon>
        <taxon>Collybia</taxon>
    </lineage>
</organism>
<gene>
    <name evidence="2" type="ORF">BDZ94DRAFT_1269841</name>
</gene>
<dbReference type="Proteomes" id="UP000807353">
    <property type="component" value="Unassembled WGS sequence"/>
</dbReference>
<feature type="compositionally biased region" description="Low complexity" evidence="1">
    <location>
        <begin position="415"/>
        <end position="430"/>
    </location>
</feature>
<evidence type="ECO:0000256" key="1">
    <source>
        <dbReference type="SAM" id="MobiDB-lite"/>
    </source>
</evidence>
<dbReference type="OrthoDB" id="3070622at2759"/>
<name>A0A9P5XXB9_9AGAR</name>
<feature type="compositionally biased region" description="Pro residues" evidence="1">
    <location>
        <begin position="386"/>
        <end position="399"/>
    </location>
</feature>